<keyword evidence="6" id="KW-0744">Spermatogenesis</keyword>
<comment type="subcellular location">
    <subcellularLocation>
        <location evidence="1">Cytoplasm</location>
    </subcellularLocation>
</comment>
<keyword evidence="4" id="KW-0963">Cytoplasm</keyword>
<evidence type="ECO:0000313" key="11">
    <source>
        <dbReference type="Proteomes" id="UP001152803"/>
    </source>
</evidence>
<accession>A0A9Q1DLU2</accession>
<evidence type="ECO:0000256" key="3">
    <source>
        <dbReference type="ARBA" id="ARBA00022473"/>
    </source>
</evidence>
<evidence type="ECO:0000256" key="1">
    <source>
        <dbReference type="ARBA" id="ARBA00004496"/>
    </source>
</evidence>
<comment type="function">
    <text evidence="8">Involved in male fertility. Required for manchette development and acrosome biogenesis during spermiogenesis. Binds in vitro to phospholipids, including phosphatidylinositol 3-phosphate (PtdIns(3)P), phosphatidylinositol 4,5-bisphosphate (PtdIns(4,5)P2), phosphatidylinositol 4-phosphate (PtdIns(4)P) and phosphatidic acid (PA). Contrary to other profilin family members, does not bind to actin in vitro.</text>
</comment>
<dbReference type="Pfam" id="PF00235">
    <property type="entry name" value="Profilin"/>
    <property type="match status" value="1"/>
</dbReference>
<sequence>MNQLQTLLTDCLINTKHVENAAVVTTKTATVSATSQRFNIPVPMMQMLIDSFHHTLTREEGIRFMGKNYTCVRADKNSIYCKSNEHGLILVKTAVYIIVATYNDSMYPSVCVEAVEKLAAYLREKGK</sequence>
<dbReference type="PANTHER" id="PTHR11604">
    <property type="entry name" value="PROFILIN"/>
    <property type="match status" value="1"/>
</dbReference>
<keyword evidence="3" id="KW-0217">Developmental protein</keyword>
<evidence type="ECO:0000256" key="9">
    <source>
        <dbReference type="RuleBase" id="RU003909"/>
    </source>
</evidence>
<evidence type="ECO:0000256" key="8">
    <source>
        <dbReference type="ARBA" id="ARBA00059169"/>
    </source>
</evidence>
<dbReference type="PANTHER" id="PTHR11604:SF2">
    <property type="entry name" value="PROFILIN-4"/>
    <property type="match status" value="1"/>
</dbReference>
<dbReference type="SMART" id="SM00392">
    <property type="entry name" value="PROF"/>
    <property type="match status" value="1"/>
</dbReference>
<reference evidence="10" key="1">
    <citation type="journal article" date="2023" name="Science">
        <title>Genome structures resolve the early diversification of teleost fishes.</title>
        <authorList>
            <person name="Parey E."/>
            <person name="Louis A."/>
            <person name="Montfort J."/>
            <person name="Bouchez O."/>
            <person name="Roques C."/>
            <person name="Iampietro C."/>
            <person name="Lluch J."/>
            <person name="Castinel A."/>
            <person name="Donnadieu C."/>
            <person name="Desvignes T."/>
            <person name="Floi Bucao C."/>
            <person name="Jouanno E."/>
            <person name="Wen M."/>
            <person name="Mejri S."/>
            <person name="Dirks R."/>
            <person name="Jansen H."/>
            <person name="Henkel C."/>
            <person name="Chen W.J."/>
            <person name="Zahm M."/>
            <person name="Cabau C."/>
            <person name="Klopp C."/>
            <person name="Thompson A.W."/>
            <person name="Robinson-Rechavi M."/>
            <person name="Braasch I."/>
            <person name="Lecointre G."/>
            <person name="Bobe J."/>
            <person name="Postlethwait J.H."/>
            <person name="Berthelot C."/>
            <person name="Roest Crollius H."/>
            <person name="Guiguen Y."/>
        </authorList>
    </citation>
    <scope>NUCLEOTIDE SEQUENCE</scope>
    <source>
        <strain evidence="10">Concon-B</strain>
    </source>
</reference>
<evidence type="ECO:0000256" key="4">
    <source>
        <dbReference type="ARBA" id="ARBA00022490"/>
    </source>
</evidence>
<evidence type="ECO:0000256" key="7">
    <source>
        <dbReference type="ARBA" id="ARBA00023121"/>
    </source>
</evidence>
<evidence type="ECO:0000313" key="10">
    <source>
        <dbReference type="EMBL" id="KAJ8274773.1"/>
    </source>
</evidence>
<dbReference type="GO" id="GO:0030154">
    <property type="term" value="P:cell differentiation"/>
    <property type="evidence" value="ECO:0007669"/>
    <property type="project" value="UniProtKB-KW"/>
</dbReference>
<dbReference type="GO" id="GO:0008289">
    <property type="term" value="F:lipid binding"/>
    <property type="evidence" value="ECO:0007669"/>
    <property type="project" value="UniProtKB-KW"/>
</dbReference>
<protein>
    <recommendedName>
        <fullName evidence="9">Profilin</fullName>
    </recommendedName>
</protein>
<evidence type="ECO:0000256" key="5">
    <source>
        <dbReference type="ARBA" id="ARBA00022782"/>
    </source>
</evidence>
<dbReference type="InterPro" id="IPR048278">
    <property type="entry name" value="PFN"/>
</dbReference>
<keyword evidence="11" id="KW-1185">Reference proteome</keyword>
<dbReference type="EMBL" id="JAFJMO010000006">
    <property type="protein sequence ID" value="KAJ8274773.1"/>
    <property type="molecule type" value="Genomic_DNA"/>
</dbReference>
<dbReference type="GO" id="GO:0005938">
    <property type="term" value="C:cell cortex"/>
    <property type="evidence" value="ECO:0007669"/>
    <property type="project" value="TreeGrafter"/>
</dbReference>
<dbReference type="GO" id="GO:0003785">
    <property type="term" value="F:actin monomer binding"/>
    <property type="evidence" value="ECO:0007669"/>
    <property type="project" value="TreeGrafter"/>
</dbReference>
<dbReference type="GO" id="GO:0007283">
    <property type="term" value="P:spermatogenesis"/>
    <property type="evidence" value="ECO:0007669"/>
    <property type="project" value="UniProtKB-KW"/>
</dbReference>
<comment type="similarity">
    <text evidence="2 9">Belongs to the profilin family.</text>
</comment>
<dbReference type="SUPFAM" id="SSF55770">
    <property type="entry name" value="Profilin (actin-binding protein)"/>
    <property type="match status" value="1"/>
</dbReference>
<dbReference type="Proteomes" id="UP001152803">
    <property type="component" value="Unassembled WGS sequence"/>
</dbReference>
<proteinExistence type="inferred from homology"/>
<dbReference type="FunFam" id="3.30.450.30:FF:000007">
    <property type="entry name" value="Profilin"/>
    <property type="match status" value="1"/>
</dbReference>
<dbReference type="InterPro" id="IPR005455">
    <property type="entry name" value="PFN_euk"/>
</dbReference>
<gene>
    <name evidence="10" type="ORF">COCON_G00093980</name>
</gene>
<keyword evidence="9" id="KW-0009">Actin-binding</keyword>
<keyword evidence="7" id="KW-0446">Lipid-binding</keyword>
<organism evidence="10 11">
    <name type="scientific">Conger conger</name>
    <name type="common">Conger eel</name>
    <name type="synonym">Muraena conger</name>
    <dbReference type="NCBI Taxonomy" id="82655"/>
    <lineage>
        <taxon>Eukaryota</taxon>
        <taxon>Metazoa</taxon>
        <taxon>Chordata</taxon>
        <taxon>Craniata</taxon>
        <taxon>Vertebrata</taxon>
        <taxon>Euteleostomi</taxon>
        <taxon>Actinopterygii</taxon>
        <taxon>Neopterygii</taxon>
        <taxon>Teleostei</taxon>
        <taxon>Anguilliformes</taxon>
        <taxon>Congridae</taxon>
        <taxon>Conger</taxon>
    </lineage>
</organism>
<comment type="caution">
    <text evidence="10">The sequence shown here is derived from an EMBL/GenBank/DDBJ whole genome shotgun (WGS) entry which is preliminary data.</text>
</comment>
<dbReference type="OrthoDB" id="421374at2759"/>
<dbReference type="InterPro" id="IPR036140">
    <property type="entry name" value="PFN_sf"/>
</dbReference>
<evidence type="ECO:0000256" key="2">
    <source>
        <dbReference type="ARBA" id="ARBA00010058"/>
    </source>
</evidence>
<name>A0A9Q1DLU2_CONCO</name>
<evidence type="ECO:0000256" key="6">
    <source>
        <dbReference type="ARBA" id="ARBA00022871"/>
    </source>
</evidence>
<dbReference type="Gene3D" id="3.30.450.30">
    <property type="entry name" value="Dynein light chain 2a, cytoplasmic"/>
    <property type="match status" value="1"/>
</dbReference>
<keyword evidence="5" id="KW-0221">Differentiation</keyword>
<dbReference type="AlphaFoldDB" id="A0A9Q1DLU2"/>